<evidence type="ECO:0000313" key="2">
    <source>
        <dbReference type="Proteomes" id="UP000195880"/>
    </source>
</evidence>
<dbReference type="Proteomes" id="UP000195880">
    <property type="component" value="Chromosome"/>
</dbReference>
<sequence length="131" mass="14092">MATGGESGEHVERLETPMLMSRRISRPIAASRRRGLSAVTTVLVGGAALVALTGCSALEFKEDICSGGEYPVMTVNGTGSACVSDDDKPPSGYVRYPEGKVPKHVDDKWDVYWRTHTLDENGKIIDDPDAP</sequence>
<dbReference type="EMBL" id="CP021748">
    <property type="protein sequence ID" value="ARX85034.1"/>
    <property type="molecule type" value="Genomic_DNA"/>
</dbReference>
<dbReference type="eggNOG" id="ENOG5034C55">
    <property type="taxonomic scope" value="Bacteria"/>
</dbReference>
<reference evidence="1 2" key="1">
    <citation type="submission" date="2017-05" db="EMBL/GenBank/DDBJ databases">
        <title>Streptomyces alboflavus Genome sequencing and assembly.</title>
        <authorList>
            <person name="Wang Y."/>
            <person name="Du B."/>
            <person name="Ding Y."/>
            <person name="Liu H."/>
            <person name="Hou Q."/>
            <person name="Liu K."/>
            <person name="Wang C."/>
            <person name="Yao L."/>
        </authorList>
    </citation>
    <scope>NUCLEOTIDE SEQUENCE [LARGE SCALE GENOMIC DNA]</scope>
    <source>
        <strain evidence="1 2">MDJK44</strain>
    </source>
</reference>
<dbReference type="AlphaFoldDB" id="A0A1Z1WF09"/>
<evidence type="ECO:0008006" key="3">
    <source>
        <dbReference type="Google" id="ProtNLM"/>
    </source>
</evidence>
<protein>
    <recommendedName>
        <fullName evidence="3">Lipoprotein</fullName>
    </recommendedName>
</protein>
<proteinExistence type="predicted"/>
<evidence type="ECO:0000313" key="1">
    <source>
        <dbReference type="EMBL" id="ARX85034.1"/>
    </source>
</evidence>
<dbReference type="NCBIfam" id="NF046120">
    <property type="entry name" value="lipo_SCO0607"/>
    <property type="match status" value="1"/>
</dbReference>
<accession>A0A1Z1WF09</accession>
<name>A0A1Z1WF09_9ACTN</name>
<gene>
    <name evidence="1" type="ORF">SMD44_04492</name>
</gene>
<organism evidence="1 2">
    <name type="scientific">Streptomyces alboflavus</name>
    <dbReference type="NCBI Taxonomy" id="67267"/>
    <lineage>
        <taxon>Bacteria</taxon>
        <taxon>Bacillati</taxon>
        <taxon>Actinomycetota</taxon>
        <taxon>Actinomycetes</taxon>
        <taxon>Kitasatosporales</taxon>
        <taxon>Streptomycetaceae</taxon>
        <taxon>Streptomyces</taxon>
    </lineage>
</organism>
<dbReference type="KEGG" id="salf:SMD44_04492"/>
<keyword evidence="2" id="KW-1185">Reference proteome</keyword>
<dbReference type="InterPro" id="IPR058119">
    <property type="entry name" value="SCO0607-like"/>
</dbReference>